<dbReference type="PANTHER" id="PTHR37042:SF4">
    <property type="entry name" value="OUTER MEMBRANE PROTEIN RV1973"/>
    <property type="match status" value="1"/>
</dbReference>
<dbReference type="RefSeq" id="WP_268757564.1">
    <property type="nucleotide sequence ID" value="NZ_CP113836.1"/>
</dbReference>
<keyword evidence="2 3" id="KW-0472">Membrane</keyword>
<keyword evidence="3" id="KW-1133">Transmembrane helix</keyword>
<gene>
    <name evidence="4" type="ORF">ORV05_06660</name>
</gene>
<proteinExistence type="predicted"/>
<evidence type="ECO:0000256" key="1">
    <source>
        <dbReference type="ARBA" id="ARBA00004370"/>
    </source>
</evidence>
<evidence type="ECO:0008006" key="6">
    <source>
        <dbReference type="Google" id="ProtNLM"/>
    </source>
</evidence>
<name>A0ABY7B687_9PSEU</name>
<evidence type="ECO:0000313" key="4">
    <source>
        <dbReference type="EMBL" id="WAL67460.1"/>
    </source>
</evidence>
<evidence type="ECO:0000313" key="5">
    <source>
        <dbReference type="Proteomes" id="UP001163203"/>
    </source>
</evidence>
<dbReference type="Proteomes" id="UP001163203">
    <property type="component" value="Chromosome"/>
</dbReference>
<evidence type="ECO:0000256" key="2">
    <source>
        <dbReference type="ARBA" id="ARBA00023136"/>
    </source>
</evidence>
<organism evidence="4 5">
    <name type="scientific">Amycolatopsis cynarae</name>
    <dbReference type="NCBI Taxonomy" id="2995223"/>
    <lineage>
        <taxon>Bacteria</taxon>
        <taxon>Bacillati</taxon>
        <taxon>Actinomycetota</taxon>
        <taxon>Actinomycetes</taxon>
        <taxon>Pseudonocardiales</taxon>
        <taxon>Pseudonocardiaceae</taxon>
        <taxon>Amycolatopsis</taxon>
    </lineage>
</organism>
<accession>A0ABY7B687</accession>
<dbReference type="EMBL" id="CP113836">
    <property type="protein sequence ID" value="WAL67460.1"/>
    <property type="molecule type" value="Genomic_DNA"/>
</dbReference>
<keyword evidence="5" id="KW-1185">Reference proteome</keyword>
<dbReference type="PANTHER" id="PTHR37042">
    <property type="entry name" value="OUTER MEMBRANE PROTEIN RV1973"/>
    <property type="match status" value="1"/>
</dbReference>
<comment type="subcellular location">
    <subcellularLocation>
        <location evidence="1">Membrane</location>
    </subcellularLocation>
</comment>
<sequence length="166" mass="17525">MNRRDPVLLGMTVLAVVAVVAATWFGLSWWTAAHDEAGLRARDRDTVLAAATDALTALNTIDYHDPGPALDRWIQVTTGQFGKNLSGDRQLQLDRAVTSRTIATASVRQAAVTELDEAGGTARVIAVVDVQLSTNGSAAAPSRSRLNATLTRTESGWKISAVQGAG</sequence>
<evidence type="ECO:0000256" key="3">
    <source>
        <dbReference type="SAM" id="Phobius"/>
    </source>
</evidence>
<keyword evidence="3" id="KW-0812">Transmembrane</keyword>
<feature type="transmembrane region" description="Helical" evidence="3">
    <location>
        <begin position="7"/>
        <end position="30"/>
    </location>
</feature>
<reference evidence="4" key="1">
    <citation type="submission" date="2022-11" db="EMBL/GenBank/DDBJ databases">
        <authorList>
            <person name="Mo P."/>
        </authorList>
    </citation>
    <scope>NUCLEOTIDE SEQUENCE</scope>
    <source>
        <strain evidence="4">HUAS 11-8</strain>
    </source>
</reference>
<protein>
    <recommendedName>
        <fullName evidence="6">Mce-associated membrane protein</fullName>
    </recommendedName>
</protein>